<keyword evidence="4" id="KW-1185">Reference proteome</keyword>
<protein>
    <recommendedName>
        <fullName evidence="5">Protein phosphatase inhibitor 2</fullName>
    </recommendedName>
</protein>
<evidence type="ECO:0000313" key="3">
    <source>
        <dbReference type="EMBL" id="KAK3103595.1"/>
    </source>
</evidence>
<dbReference type="PANTHER" id="PTHR12398:SF20">
    <property type="entry name" value="PROTEIN PHOSPHATASE 1 REGULATORY INHIBITOR SUBUNIT 2"/>
    <property type="match status" value="1"/>
</dbReference>
<feature type="compositionally biased region" description="Basic and acidic residues" evidence="2">
    <location>
        <begin position="13"/>
        <end position="26"/>
    </location>
</feature>
<evidence type="ECO:0000256" key="2">
    <source>
        <dbReference type="SAM" id="MobiDB-lite"/>
    </source>
</evidence>
<evidence type="ECO:0000256" key="1">
    <source>
        <dbReference type="ARBA" id="ARBA00005472"/>
    </source>
</evidence>
<dbReference type="Proteomes" id="UP001186944">
    <property type="component" value="Unassembled WGS sequence"/>
</dbReference>
<evidence type="ECO:0008006" key="5">
    <source>
        <dbReference type="Google" id="ProtNLM"/>
    </source>
</evidence>
<proteinExistence type="inferred from homology"/>
<evidence type="ECO:0000313" key="4">
    <source>
        <dbReference type="Proteomes" id="UP001186944"/>
    </source>
</evidence>
<feature type="compositionally biased region" description="Basic and acidic residues" evidence="2">
    <location>
        <begin position="95"/>
        <end position="105"/>
    </location>
</feature>
<name>A0AA88YP52_PINIB</name>
<feature type="compositionally biased region" description="Polar residues" evidence="2">
    <location>
        <begin position="141"/>
        <end position="159"/>
    </location>
</feature>
<dbReference type="Pfam" id="PF04979">
    <property type="entry name" value="IPP-2"/>
    <property type="match status" value="1"/>
</dbReference>
<dbReference type="AlphaFoldDB" id="A0AA88YP52"/>
<reference evidence="3" key="1">
    <citation type="submission" date="2019-08" db="EMBL/GenBank/DDBJ databases">
        <title>The improved chromosome-level genome for the pearl oyster Pinctada fucata martensii using PacBio sequencing and Hi-C.</title>
        <authorList>
            <person name="Zheng Z."/>
        </authorList>
    </citation>
    <scope>NUCLEOTIDE SEQUENCE</scope>
    <source>
        <strain evidence="3">ZZ-2019</strain>
        <tissue evidence="3">Adductor muscle</tissue>
    </source>
</reference>
<dbReference type="GO" id="GO:0009966">
    <property type="term" value="P:regulation of signal transduction"/>
    <property type="evidence" value="ECO:0007669"/>
    <property type="project" value="InterPro"/>
</dbReference>
<feature type="compositionally biased region" description="Acidic residues" evidence="2">
    <location>
        <begin position="124"/>
        <end position="135"/>
    </location>
</feature>
<dbReference type="GO" id="GO:0004864">
    <property type="term" value="F:protein phosphatase inhibitor activity"/>
    <property type="evidence" value="ECO:0007669"/>
    <property type="project" value="InterPro"/>
</dbReference>
<gene>
    <name evidence="3" type="ORF">FSP39_020425</name>
</gene>
<accession>A0AA88YP52</accession>
<sequence length="165" mass="19002">MKWDEMNILATHHPPDKDYGHMKIDEPPTPYSKYSDPEDEDEEMARRNSIGKLEDLDPESVASRLQGMSGEKGQSPCDDDDDESSDEDLEETPEEKEKRKLFEQKRKLHYNEFQAVKLAKQLMAEEDEDDDDDVDDKSNSTKDNNIADSELTNTTSISREQSKTK</sequence>
<dbReference type="EMBL" id="VSWD01000005">
    <property type="protein sequence ID" value="KAK3103595.1"/>
    <property type="molecule type" value="Genomic_DNA"/>
</dbReference>
<feature type="compositionally biased region" description="Acidic residues" evidence="2">
    <location>
        <begin position="77"/>
        <end position="94"/>
    </location>
</feature>
<comment type="similarity">
    <text evidence="1">Belongs to the protein phosphatase inhibitor 2 family.</text>
</comment>
<organism evidence="3 4">
    <name type="scientific">Pinctada imbricata</name>
    <name type="common">Atlantic pearl-oyster</name>
    <name type="synonym">Pinctada martensii</name>
    <dbReference type="NCBI Taxonomy" id="66713"/>
    <lineage>
        <taxon>Eukaryota</taxon>
        <taxon>Metazoa</taxon>
        <taxon>Spiralia</taxon>
        <taxon>Lophotrochozoa</taxon>
        <taxon>Mollusca</taxon>
        <taxon>Bivalvia</taxon>
        <taxon>Autobranchia</taxon>
        <taxon>Pteriomorphia</taxon>
        <taxon>Pterioida</taxon>
        <taxon>Pterioidea</taxon>
        <taxon>Pteriidae</taxon>
        <taxon>Pinctada</taxon>
    </lineage>
</organism>
<dbReference type="PANTHER" id="PTHR12398">
    <property type="entry name" value="PROTEIN PHOSPHATASE INHIBITOR"/>
    <property type="match status" value="1"/>
</dbReference>
<feature type="region of interest" description="Disordered" evidence="2">
    <location>
        <begin position="1"/>
        <end position="165"/>
    </location>
</feature>
<dbReference type="InterPro" id="IPR007062">
    <property type="entry name" value="PPI-2"/>
</dbReference>
<comment type="caution">
    <text evidence="3">The sequence shown here is derived from an EMBL/GenBank/DDBJ whole genome shotgun (WGS) entry which is preliminary data.</text>
</comment>
<dbReference type="Gene3D" id="6.10.250.1050">
    <property type="match status" value="2"/>
</dbReference>